<evidence type="ECO:0000259" key="1">
    <source>
        <dbReference type="Pfam" id="PF21527"/>
    </source>
</evidence>
<gene>
    <name evidence="2" type="ORF">KCG35_24985</name>
</gene>
<sequence>FYDPDVGRFLSMDAWEGDLTLAPSLHKYLYAYGNPLVWVDLDGNEVVYAHESGLDKDYSILNYFTSVRAFRKDMPMQQNLAISQMQNINRGAASIALSPYAGGVLGSASVPATPAVTSSFSSMVNFGRSAVQSARVFGQDVAALGFTQAARLAFLSNAQAANTLGTAGVITSAELATNTMTPLEVPATAAIRASDELLEGASKLFQGTGKQATKIIGEASDDISNVTNSYVVSGHGIIGPNPPSIVPHGSSVTVYTPPGGTITNRLGNYIEEGGDTTTLFKYTYNAGDEIPEIIVLPAQGGTYHGVNFSSVDIKGNPITVEEPTKLVDLLKANEGNCKLATCLDNSMYPHSNVVATPEGLRDRSSGDFLNPEDIEL</sequence>
<dbReference type="Pfam" id="PF21527">
    <property type="entry name" value="Stv"/>
    <property type="match status" value="1"/>
</dbReference>
<name>A0ABS5ZJQ3_9GAMM</name>
<evidence type="ECO:0000313" key="3">
    <source>
        <dbReference type="Proteomes" id="UP000690515"/>
    </source>
</evidence>
<keyword evidence="3" id="KW-1185">Reference proteome</keyword>
<evidence type="ECO:0000313" key="2">
    <source>
        <dbReference type="EMBL" id="MBU2714307.1"/>
    </source>
</evidence>
<dbReference type="EMBL" id="JAGSOY010000213">
    <property type="protein sequence ID" value="MBU2714307.1"/>
    <property type="molecule type" value="Genomic_DNA"/>
</dbReference>
<organism evidence="2 3">
    <name type="scientific">Zooshikella harenae</name>
    <dbReference type="NCBI Taxonomy" id="2827238"/>
    <lineage>
        <taxon>Bacteria</taxon>
        <taxon>Pseudomonadati</taxon>
        <taxon>Pseudomonadota</taxon>
        <taxon>Gammaproteobacteria</taxon>
        <taxon>Oceanospirillales</taxon>
        <taxon>Zooshikellaceae</taxon>
        <taxon>Zooshikella</taxon>
    </lineage>
</organism>
<proteinExistence type="predicted"/>
<dbReference type="Proteomes" id="UP000690515">
    <property type="component" value="Unassembled WGS sequence"/>
</dbReference>
<comment type="caution">
    <text evidence="2">The sequence shown here is derived from an EMBL/GenBank/DDBJ whole genome shotgun (WGS) entry which is preliminary data.</text>
</comment>
<dbReference type="RefSeq" id="WP_373687378.1">
    <property type="nucleotide sequence ID" value="NZ_JAGSOY010000213.1"/>
</dbReference>
<feature type="non-terminal residue" evidence="2">
    <location>
        <position position="1"/>
    </location>
</feature>
<reference evidence="2 3" key="1">
    <citation type="submission" date="2021-04" db="EMBL/GenBank/DDBJ databases">
        <authorList>
            <person name="Pira H."/>
            <person name="Risdian C."/>
            <person name="Wink J."/>
        </authorList>
    </citation>
    <scope>NUCLEOTIDE SEQUENCE [LARGE SCALE GENOMIC DNA]</scope>
    <source>
        <strain evidence="2 3">WH53</strain>
    </source>
</reference>
<feature type="domain" description="Putative adhesin Stv" evidence="1">
    <location>
        <begin position="230"/>
        <end position="342"/>
    </location>
</feature>
<dbReference type="InterPro" id="IPR049002">
    <property type="entry name" value="Stv"/>
</dbReference>
<protein>
    <recommendedName>
        <fullName evidence="1">Putative adhesin Stv domain-containing protein</fullName>
    </recommendedName>
</protein>
<accession>A0ABS5ZJQ3</accession>